<dbReference type="InterPro" id="IPR034660">
    <property type="entry name" value="DinB/YfiT-like"/>
</dbReference>
<dbReference type="SUPFAM" id="SSF109854">
    <property type="entry name" value="DinB/YfiT-like putative metalloenzymes"/>
    <property type="match status" value="1"/>
</dbReference>
<protein>
    <submittedName>
        <fullName evidence="4">Uncharacterized damage-inducible protein DinB (Forms a four-helix bundle)</fullName>
    </submittedName>
</protein>
<feature type="binding site" evidence="3">
    <location>
        <position position="129"/>
    </location>
    <ligand>
        <name>a divalent metal cation</name>
        <dbReference type="ChEBI" id="CHEBI:60240"/>
    </ligand>
</feature>
<dbReference type="Gene3D" id="1.20.120.450">
    <property type="entry name" value="dinb family like domain"/>
    <property type="match status" value="1"/>
</dbReference>
<dbReference type="PANTHER" id="PTHR37302:SF3">
    <property type="entry name" value="DAMAGE-INDUCIBLE PROTEIN DINB"/>
    <property type="match status" value="1"/>
</dbReference>
<dbReference type="PANTHER" id="PTHR37302">
    <property type="entry name" value="SLR1116 PROTEIN"/>
    <property type="match status" value="1"/>
</dbReference>
<organism evidence="4 5">
    <name type="scientific">Paenibacillus aquistagni</name>
    <dbReference type="NCBI Taxonomy" id="1852522"/>
    <lineage>
        <taxon>Bacteria</taxon>
        <taxon>Bacillati</taxon>
        <taxon>Bacillota</taxon>
        <taxon>Bacilli</taxon>
        <taxon>Bacillales</taxon>
        <taxon>Paenibacillaceae</taxon>
        <taxon>Paenibacillus</taxon>
    </lineage>
</organism>
<keyword evidence="2 3" id="KW-0479">Metal-binding</keyword>
<dbReference type="STRING" id="1852522.SAMN06295960_0745"/>
<evidence type="ECO:0000256" key="3">
    <source>
        <dbReference type="PIRSR" id="PIRSR607837-1"/>
    </source>
</evidence>
<accession>A0A1X7ISU0</accession>
<dbReference type="Pfam" id="PF05163">
    <property type="entry name" value="DinB"/>
    <property type="match status" value="1"/>
</dbReference>
<proteinExistence type="inferred from homology"/>
<dbReference type="InterPro" id="IPR007837">
    <property type="entry name" value="DinB"/>
</dbReference>
<dbReference type="AlphaFoldDB" id="A0A1X7ISU0"/>
<evidence type="ECO:0000256" key="2">
    <source>
        <dbReference type="ARBA" id="ARBA00022723"/>
    </source>
</evidence>
<feature type="binding site" evidence="3">
    <location>
        <position position="125"/>
    </location>
    <ligand>
        <name>a divalent metal cation</name>
        <dbReference type="ChEBI" id="CHEBI:60240"/>
    </ligand>
</feature>
<keyword evidence="5" id="KW-1185">Reference proteome</keyword>
<dbReference type="Proteomes" id="UP000193834">
    <property type="component" value="Unassembled WGS sequence"/>
</dbReference>
<reference evidence="4 5" key="1">
    <citation type="submission" date="2017-04" db="EMBL/GenBank/DDBJ databases">
        <authorList>
            <person name="Afonso C.L."/>
            <person name="Miller P.J."/>
            <person name="Scott M.A."/>
            <person name="Spackman E."/>
            <person name="Goraichik I."/>
            <person name="Dimitrov K.M."/>
            <person name="Suarez D.L."/>
            <person name="Swayne D.E."/>
        </authorList>
    </citation>
    <scope>NUCLEOTIDE SEQUENCE [LARGE SCALE GENOMIC DNA]</scope>
    <source>
        <strain evidence="4 5">11</strain>
    </source>
</reference>
<dbReference type="GO" id="GO:0046872">
    <property type="term" value="F:metal ion binding"/>
    <property type="evidence" value="ECO:0007669"/>
    <property type="project" value="UniProtKB-KW"/>
</dbReference>
<name>A0A1X7ISU0_9BACL</name>
<evidence type="ECO:0000313" key="4">
    <source>
        <dbReference type="EMBL" id="SMG17923.1"/>
    </source>
</evidence>
<dbReference type="EMBL" id="FXAZ01000001">
    <property type="protein sequence ID" value="SMG17923.1"/>
    <property type="molecule type" value="Genomic_DNA"/>
</dbReference>
<gene>
    <name evidence="4" type="ORF">SAMN06295960_0745</name>
</gene>
<feature type="binding site" evidence="3">
    <location>
        <position position="45"/>
    </location>
    <ligand>
        <name>a divalent metal cation</name>
        <dbReference type="ChEBI" id="CHEBI:60240"/>
    </ligand>
</feature>
<sequence length="166" mass="19079">MMKPLFEYNWLVREEWFDALEGLTLEELNRSRTGGVGTIRKTFFHIMDVEYSWIRACMGLHDDVLTIDDYPDLASLRELSLKLRQEIIEYLDKLEKKSKDTIILPSWLAGESYTLDEVIPHILVHEIHHIGQLSVWAKDIPVKVVSANFIGRGLGSASNNSSHMPI</sequence>
<evidence type="ECO:0000313" key="5">
    <source>
        <dbReference type="Proteomes" id="UP000193834"/>
    </source>
</evidence>
<evidence type="ECO:0000256" key="1">
    <source>
        <dbReference type="ARBA" id="ARBA00008635"/>
    </source>
</evidence>
<comment type="similarity">
    <text evidence="1">Belongs to the DinB family.</text>
</comment>